<sequence length="424" mass="44865">MSTDRPSQPSAATIDPRTPAAPHDGVVPGRWRKLASISAPLFADNNEVSVLSTLAPVIIAALALPLTAIGLLVSVAKGISIVCGPVWALIARRTNRKTAFVVASLLTGVFTAATGLSQNFTQLVLLWSLTAVFVAAALPITSEITSPLIGQLARVEDGWRYGFFVWGGLTVVAALIMAFTFKDPGIGASEPATGLMSAEQRAQNAKLTWAKVRELLTIPTFVLMLGQRVLSGHLLIATFGVVFLVNTYGFTTAVAAVVTLPFGLAYLGGTILGGMGVDALHQRRPGSGRVMVLQGAQLGFGAVAILATQVDWGSIGVFAVFWGLMGFMQGLNPGVNRPIVAAVVPPELRGAAFALMLSVFEALGYIVFNLLASYLGEQIGLKAVMLWIPGVLMLLNGLYCALLYRTYPRDTARLTELMAQRARS</sequence>
<evidence type="ECO:0000256" key="4">
    <source>
        <dbReference type="ARBA" id="ARBA00022989"/>
    </source>
</evidence>
<organism evidence="9 10">
    <name type="scientific">Kineococcus halophytocola</name>
    <dbReference type="NCBI Taxonomy" id="3234027"/>
    <lineage>
        <taxon>Bacteria</taxon>
        <taxon>Bacillati</taxon>
        <taxon>Actinomycetota</taxon>
        <taxon>Actinomycetes</taxon>
        <taxon>Kineosporiales</taxon>
        <taxon>Kineosporiaceae</taxon>
        <taxon>Kineococcus</taxon>
    </lineage>
</organism>
<evidence type="ECO:0000256" key="3">
    <source>
        <dbReference type="ARBA" id="ARBA00022692"/>
    </source>
</evidence>
<reference evidence="9 10" key="1">
    <citation type="submission" date="2024-07" db="EMBL/GenBank/DDBJ databases">
        <authorList>
            <person name="Thanompreechachai J."/>
            <person name="Duangmal K."/>
        </authorList>
    </citation>
    <scope>NUCLEOTIDE SEQUENCE [LARGE SCALE GENOMIC DNA]</scope>
    <source>
        <strain evidence="9 10">LSe6-4</strain>
    </source>
</reference>
<feature type="transmembrane region" description="Helical" evidence="7">
    <location>
        <begin position="312"/>
        <end position="331"/>
    </location>
</feature>
<keyword evidence="3 7" id="KW-0812">Transmembrane</keyword>
<protein>
    <submittedName>
        <fullName evidence="9">MFS transporter</fullName>
    </submittedName>
</protein>
<dbReference type="Pfam" id="PF07690">
    <property type="entry name" value="MFS_1"/>
    <property type="match status" value="1"/>
</dbReference>
<evidence type="ECO:0000313" key="10">
    <source>
        <dbReference type="Proteomes" id="UP001565927"/>
    </source>
</evidence>
<dbReference type="InterPro" id="IPR044770">
    <property type="entry name" value="MFS_spinster-like"/>
</dbReference>
<evidence type="ECO:0000256" key="7">
    <source>
        <dbReference type="SAM" id="Phobius"/>
    </source>
</evidence>
<feature type="transmembrane region" description="Helical" evidence="7">
    <location>
        <begin position="99"/>
        <end position="117"/>
    </location>
</feature>
<feature type="transmembrane region" description="Helical" evidence="7">
    <location>
        <begin position="234"/>
        <end position="267"/>
    </location>
</feature>
<dbReference type="PANTHER" id="PTHR23505">
    <property type="entry name" value="SPINSTER"/>
    <property type="match status" value="1"/>
</dbReference>
<dbReference type="RefSeq" id="WP_370443173.1">
    <property type="nucleotide sequence ID" value="NZ_JBGFTU010000036.1"/>
</dbReference>
<evidence type="ECO:0000313" key="9">
    <source>
        <dbReference type="EMBL" id="MEZ0166966.1"/>
    </source>
</evidence>
<dbReference type="InterPro" id="IPR011701">
    <property type="entry name" value="MFS"/>
</dbReference>
<feature type="domain" description="Major facilitator superfamily (MFS) profile" evidence="8">
    <location>
        <begin position="212"/>
        <end position="424"/>
    </location>
</feature>
<feature type="transmembrane region" description="Helical" evidence="7">
    <location>
        <begin position="288"/>
        <end position="306"/>
    </location>
</feature>
<dbReference type="SUPFAM" id="SSF103473">
    <property type="entry name" value="MFS general substrate transporter"/>
    <property type="match status" value="1"/>
</dbReference>
<gene>
    <name evidence="9" type="ORF">AB2L27_19605</name>
</gene>
<dbReference type="PANTHER" id="PTHR23505:SF52">
    <property type="entry name" value="MAJOR FACILITATOR SUPERFAMILY PROTEIN"/>
    <property type="match status" value="1"/>
</dbReference>
<accession>A0ABV4H5V2</accession>
<feature type="transmembrane region" description="Helical" evidence="7">
    <location>
        <begin position="384"/>
        <end position="404"/>
    </location>
</feature>
<evidence type="ECO:0000256" key="5">
    <source>
        <dbReference type="ARBA" id="ARBA00023136"/>
    </source>
</evidence>
<evidence type="ECO:0000256" key="1">
    <source>
        <dbReference type="ARBA" id="ARBA00004651"/>
    </source>
</evidence>
<name>A0ABV4H5V2_9ACTN</name>
<feature type="transmembrane region" description="Helical" evidence="7">
    <location>
        <begin position="54"/>
        <end position="87"/>
    </location>
</feature>
<comment type="subcellular location">
    <subcellularLocation>
        <location evidence="1">Cell membrane</location>
        <topology evidence="1">Multi-pass membrane protein</topology>
    </subcellularLocation>
</comment>
<keyword evidence="5 7" id="KW-0472">Membrane</keyword>
<feature type="transmembrane region" description="Helical" evidence="7">
    <location>
        <begin position="123"/>
        <end position="140"/>
    </location>
</feature>
<proteinExistence type="predicted"/>
<comment type="caution">
    <text evidence="9">The sequence shown here is derived from an EMBL/GenBank/DDBJ whole genome shotgun (WGS) entry which is preliminary data.</text>
</comment>
<feature type="transmembrane region" description="Helical" evidence="7">
    <location>
        <begin position="161"/>
        <end position="181"/>
    </location>
</feature>
<evidence type="ECO:0000256" key="6">
    <source>
        <dbReference type="SAM" id="MobiDB-lite"/>
    </source>
</evidence>
<dbReference type="InterPro" id="IPR020846">
    <property type="entry name" value="MFS_dom"/>
</dbReference>
<evidence type="ECO:0000256" key="2">
    <source>
        <dbReference type="ARBA" id="ARBA00022448"/>
    </source>
</evidence>
<dbReference type="PROSITE" id="PS50850">
    <property type="entry name" value="MFS"/>
    <property type="match status" value="1"/>
</dbReference>
<dbReference type="InterPro" id="IPR036259">
    <property type="entry name" value="MFS_trans_sf"/>
</dbReference>
<dbReference type="Gene3D" id="1.20.1250.20">
    <property type="entry name" value="MFS general substrate transporter like domains"/>
    <property type="match status" value="1"/>
</dbReference>
<feature type="compositionally biased region" description="Polar residues" evidence="6">
    <location>
        <begin position="1"/>
        <end position="11"/>
    </location>
</feature>
<dbReference type="EMBL" id="JBGFTU010000036">
    <property type="protein sequence ID" value="MEZ0166966.1"/>
    <property type="molecule type" value="Genomic_DNA"/>
</dbReference>
<keyword evidence="2" id="KW-0813">Transport</keyword>
<feature type="region of interest" description="Disordered" evidence="6">
    <location>
        <begin position="1"/>
        <end position="25"/>
    </location>
</feature>
<evidence type="ECO:0000259" key="8">
    <source>
        <dbReference type="PROSITE" id="PS50850"/>
    </source>
</evidence>
<dbReference type="Proteomes" id="UP001565927">
    <property type="component" value="Unassembled WGS sequence"/>
</dbReference>
<keyword evidence="4 7" id="KW-1133">Transmembrane helix</keyword>
<feature type="transmembrane region" description="Helical" evidence="7">
    <location>
        <begin position="352"/>
        <end position="372"/>
    </location>
</feature>
<keyword evidence="10" id="KW-1185">Reference proteome</keyword>